<dbReference type="Proteomes" id="UP000256708">
    <property type="component" value="Unassembled WGS sequence"/>
</dbReference>
<comment type="caution">
    <text evidence="1">The sequence shown here is derived from an EMBL/GenBank/DDBJ whole genome shotgun (WGS) entry which is preliminary data.</text>
</comment>
<sequence length="121" mass="14651">MIKIKHPDEKYRKNQEEFLNSCSPEDRRFHALMFTYGNITYRYHQRSTEFSPSLQDFYEWLEGLPEDTGMDMRRLGFEKCKSAPSFTRYIMEKNDVGMEEYIRQHMDAEDYAAYNAMRKAF</sequence>
<protein>
    <submittedName>
        <fullName evidence="1">Uncharacterized protein</fullName>
    </submittedName>
</protein>
<dbReference type="RefSeq" id="WP_115568602.1">
    <property type="nucleotide sequence ID" value="NZ_QRGR01000061.1"/>
</dbReference>
<name>A0A3D8KZ30_9BACT</name>
<organism evidence="1 2">
    <name type="scientific">Pontibacter diazotrophicus</name>
    <dbReference type="NCBI Taxonomy" id="1400979"/>
    <lineage>
        <taxon>Bacteria</taxon>
        <taxon>Pseudomonadati</taxon>
        <taxon>Bacteroidota</taxon>
        <taxon>Cytophagia</taxon>
        <taxon>Cytophagales</taxon>
        <taxon>Hymenobacteraceae</taxon>
        <taxon>Pontibacter</taxon>
    </lineage>
</organism>
<accession>A0A3D8KZ30</accession>
<dbReference type="EMBL" id="QRGR01000061">
    <property type="protein sequence ID" value="RDV10376.1"/>
    <property type="molecule type" value="Genomic_DNA"/>
</dbReference>
<dbReference type="AlphaFoldDB" id="A0A3D8KZ30"/>
<evidence type="ECO:0000313" key="1">
    <source>
        <dbReference type="EMBL" id="RDV10376.1"/>
    </source>
</evidence>
<evidence type="ECO:0000313" key="2">
    <source>
        <dbReference type="Proteomes" id="UP000256708"/>
    </source>
</evidence>
<keyword evidence="2" id="KW-1185">Reference proteome</keyword>
<proteinExistence type="predicted"/>
<reference evidence="2" key="1">
    <citation type="submission" date="2018-08" db="EMBL/GenBank/DDBJ databases">
        <authorList>
            <person name="Liu Z.-W."/>
            <person name="Du Z.-J."/>
        </authorList>
    </citation>
    <scope>NUCLEOTIDE SEQUENCE [LARGE SCALE GENOMIC DNA]</scope>
    <source>
        <strain evidence="2">H4X</strain>
    </source>
</reference>
<dbReference type="OrthoDB" id="1030126at2"/>
<gene>
    <name evidence="1" type="ORF">DXT99_26430</name>
</gene>